<sequence>MALKSSQTHKSPDAAVVGDALLAVLPQDGRPWWKKPHLIKLNFILLNCILFASANGYDGTMMNGLQALPLWEDFMNHPTGAWLGFINAAQAIGAIVAVVPAAWTVQTYGRKAGVYLGYLCLVTGATLQTAAPNVACFILGRFFLGLTSQYYGSSASILIAETAYPTHRGICTALYNCGWHVGSLIAAWATFGTREYATSWSWRIPSILQIAIPVICLPGFLAAPESPRYLVSKGRIDEAKRMLVKYHNGGVHDAFTDFELEEIVNTLRAEKEAREGTSWADMFRTKGNRHRSLISVTVGFFSQWNGVGVVSYYFVLVLETAGITDVTNQTLLNGCLQIWNLILAICGALLVDRLGRRKLFLLSGFGMLVSYIGITGLSGSFATTGAKNVGIAVIPFLFLFYGFYDIGFTPLTVAYPAEIWPYKLRAEGIAMSQGSIQLAIFFNTFVNPIALGAIGWKYYIVFVAILLVLIVTVWYLYPETRGHTLEEIAIVFDGADAAAPTSSEILSRLANIKTKDGDVAHIEDTA</sequence>
<evidence type="ECO:0000313" key="11">
    <source>
        <dbReference type="Proteomes" id="UP000231358"/>
    </source>
</evidence>
<keyword evidence="3 7" id="KW-0813">Transport</keyword>
<dbReference type="PROSITE" id="PS00216">
    <property type="entry name" value="SUGAR_TRANSPORT_1"/>
    <property type="match status" value="1"/>
</dbReference>
<dbReference type="InterPro" id="IPR020846">
    <property type="entry name" value="MFS_dom"/>
</dbReference>
<evidence type="ECO:0000259" key="9">
    <source>
        <dbReference type="PROSITE" id="PS50850"/>
    </source>
</evidence>
<evidence type="ECO:0000256" key="6">
    <source>
        <dbReference type="ARBA" id="ARBA00023136"/>
    </source>
</evidence>
<dbReference type="PROSITE" id="PS50850">
    <property type="entry name" value="MFS"/>
    <property type="match status" value="1"/>
</dbReference>
<dbReference type="InterPro" id="IPR005829">
    <property type="entry name" value="Sugar_transporter_CS"/>
</dbReference>
<dbReference type="Proteomes" id="UP000231358">
    <property type="component" value="Unassembled WGS sequence"/>
</dbReference>
<dbReference type="NCBIfam" id="TIGR00879">
    <property type="entry name" value="SP"/>
    <property type="match status" value="1"/>
</dbReference>
<reference evidence="10 11" key="1">
    <citation type="submission" date="2017-05" db="EMBL/GenBank/DDBJ databases">
        <title>Genome sequence for an aflatoxigenic pathogen of Argentinian peanut, Aspergillus arachidicola.</title>
        <authorList>
            <person name="Moore G."/>
            <person name="Beltz S.B."/>
            <person name="Mack B.M."/>
        </authorList>
    </citation>
    <scope>NUCLEOTIDE SEQUENCE [LARGE SCALE GENOMIC DNA]</scope>
    <source>
        <strain evidence="10 11">CBS 117610</strain>
    </source>
</reference>
<comment type="caution">
    <text evidence="10">The sequence shown here is derived from an EMBL/GenBank/DDBJ whole genome shotgun (WGS) entry which is preliminary data.</text>
</comment>
<comment type="subcellular location">
    <subcellularLocation>
        <location evidence="1">Membrane</location>
        <topology evidence="1">Multi-pass membrane protein</topology>
    </subcellularLocation>
</comment>
<dbReference type="InterPro" id="IPR003663">
    <property type="entry name" value="Sugar/inositol_transpt"/>
</dbReference>
<feature type="transmembrane region" description="Helical" evidence="8">
    <location>
        <begin position="456"/>
        <end position="477"/>
    </location>
</feature>
<gene>
    <name evidence="10" type="ORF">AARAC_000713</name>
</gene>
<dbReference type="SUPFAM" id="SSF103473">
    <property type="entry name" value="MFS general substrate transporter"/>
    <property type="match status" value="1"/>
</dbReference>
<keyword evidence="6 8" id="KW-0472">Membrane</keyword>
<feature type="transmembrane region" description="Helical" evidence="8">
    <location>
        <begin position="38"/>
        <end position="57"/>
    </location>
</feature>
<dbReference type="EMBL" id="NEXV01000350">
    <property type="protein sequence ID" value="PIG85048.1"/>
    <property type="molecule type" value="Genomic_DNA"/>
</dbReference>
<evidence type="ECO:0000256" key="3">
    <source>
        <dbReference type="ARBA" id="ARBA00022448"/>
    </source>
</evidence>
<evidence type="ECO:0000313" key="10">
    <source>
        <dbReference type="EMBL" id="PIG85048.1"/>
    </source>
</evidence>
<comment type="similarity">
    <text evidence="2 7">Belongs to the major facilitator superfamily. Sugar transporter (TC 2.A.1.1) family.</text>
</comment>
<evidence type="ECO:0000256" key="2">
    <source>
        <dbReference type="ARBA" id="ARBA00010992"/>
    </source>
</evidence>
<dbReference type="AlphaFoldDB" id="A0A2G7FWT5"/>
<dbReference type="InterPro" id="IPR036259">
    <property type="entry name" value="MFS_trans_sf"/>
</dbReference>
<feature type="transmembrane region" description="Helical" evidence="8">
    <location>
        <begin position="81"/>
        <end position="103"/>
    </location>
</feature>
<feature type="transmembrane region" description="Helical" evidence="8">
    <location>
        <begin position="336"/>
        <end position="352"/>
    </location>
</feature>
<dbReference type="PANTHER" id="PTHR48022:SF3">
    <property type="entry name" value="HEXOSE TRANSPORTER PROTEIN (AFU_ORTHOLOGUE AFUA_8G04480)-RELATED"/>
    <property type="match status" value="1"/>
</dbReference>
<evidence type="ECO:0000256" key="1">
    <source>
        <dbReference type="ARBA" id="ARBA00004141"/>
    </source>
</evidence>
<evidence type="ECO:0000256" key="7">
    <source>
        <dbReference type="RuleBase" id="RU003346"/>
    </source>
</evidence>
<evidence type="ECO:0000256" key="8">
    <source>
        <dbReference type="SAM" id="Phobius"/>
    </source>
</evidence>
<dbReference type="Pfam" id="PF00083">
    <property type="entry name" value="Sugar_tr"/>
    <property type="match status" value="1"/>
</dbReference>
<feature type="domain" description="Major facilitator superfamily (MFS) profile" evidence="9">
    <location>
        <begin position="44"/>
        <end position="481"/>
    </location>
</feature>
<keyword evidence="5 8" id="KW-1133">Transmembrane helix</keyword>
<keyword evidence="11" id="KW-1185">Reference proteome</keyword>
<dbReference type="GO" id="GO:0016020">
    <property type="term" value="C:membrane"/>
    <property type="evidence" value="ECO:0007669"/>
    <property type="project" value="UniProtKB-SubCell"/>
</dbReference>
<dbReference type="InterPro" id="IPR050360">
    <property type="entry name" value="MFS_Sugar_Transporters"/>
</dbReference>
<feature type="transmembrane region" description="Helical" evidence="8">
    <location>
        <begin position="429"/>
        <end position="450"/>
    </location>
</feature>
<accession>A0A2G7FWT5</accession>
<name>A0A2G7FWT5_9EURO</name>
<dbReference type="FunFam" id="1.20.1250.20:FF:000117">
    <property type="entry name" value="MFS hexose transporter"/>
    <property type="match status" value="1"/>
</dbReference>
<organism evidence="10 11">
    <name type="scientific">Aspergillus arachidicola</name>
    <dbReference type="NCBI Taxonomy" id="656916"/>
    <lineage>
        <taxon>Eukaryota</taxon>
        <taxon>Fungi</taxon>
        <taxon>Dikarya</taxon>
        <taxon>Ascomycota</taxon>
        <taxon>Pezizomycotina</taxon>
        <taxon>Eurotiomycetes</taxon>
        <taxon>Eurotiomycetidae</taxon>
        <taxon>Eurotiales</taxon>
        <taxon>Aspergillaceae</taxon>
        <taxon>Aspergillus</taxon>
        <taxon>Aspergillus subgen. Circumdati</taxon>
    </lineage>
</organism>
<evidence type="ECO:0000256" key="4">
    <source>
        <dbReference type="ARBA" id="ARBA00022692"/>
    </source>
</evidence>
<feature type="transmembrane region" description="Helical" evidence="8">
    <location>
        <begin position="389"/>
        <end position="417"/>
    </location>
</feature>
<dbReference type="PANTHER" id="PTHR48022">
    <property type="entry name" value="PLASTIDIC GLUCOSE TRANSPORTER 4"/>
    <property type="match status" value="1"/>
</dbReference>
<evidence type="ECO:0000256" key="5">
    <source>
        <dbReference type="ARBA" id="ARBA00022989"/>
    </source>
</evidence>
<feature type="transmembrane region" description="Helical" evidence="8">
    <location>
        <begin position="359"/>
        <end position="383"/>
    </location>
</feature>
<protein>
    <recommendedName>
        <fullName evidence="9">Major facilitator superfamily (MFS) profile domain-containing protein</fullName>
    </recommendedName>
</protein>
<dbReference type="GO" id="GO:0005351">
    <property type="term" value="F:carbohydrate:proton symporter activity"/>
    <property type="evidence" value="ECO:0007669"/>
    <property type="project" value="TreeGrafter"/>
</dbReference>
<proteinExistence type="inferred from homology"/>
<dbReference type="Gene3D" id="1.20.1250.20">
    <property type="entry name" value="MFS general substrate transporter like domains"/>
    <property type="match status" value="1"/>
</dbReference>
<feature type="transmembrane region" description="Helical" evidence="8">
    <location>
        <begin position="204"/>
        <end position="223"/>
    </location>
</feature>
<dbReference type="InterPro" id="IPR005828">
    <property type="entry name" value="MFS_sugar_transport-like"/>
</dbReference>
<feature type="transmembrane region" description="Helical" evidence="8">
    <location>
        <begin position="115"/>
        <end position="144"/>
    </location>
</feature>
<feature type="transmembrane region" description="Helical" evidence="8">
    <location>
        <begin position="292"/>
        <end position="316"/>
    </location>
</feature>
<keyword evidence="4 8" id="KW-0812">Transmembrane</keyword>